<dbReference type="EMBL" id="PIPX01000001">
    <property type="protein sequence ID" value="RUO56969.1"/>
    <property type="molecule type" value="Genomic_DNA"/>
</dbReference>
<keyword evidence="2" id="KW-1185">Reference proteome</keyword>
<name>A0A432Y7L4_9GAMM</name>
<dbReference type="OrthoDB" id="7172943at2"/>
<organism evidence="1 2">
    <name type="scientific">Pseudidiomarina homiensis</name>
    <dbReference type="NCBI Taxonomy" id="364198"/>
    <lineage>
        <taxon>Bacteria</taxon>
        <taxon>Pseudomonadati</taxon>
        <taxon>Pseudomonadota</taxon>
        <taxon>Gammaproteobacteria</taxon>
        <taxon>Alteromonadales</taxon>
        <taxon>Idiomarinaceae</taxon>
        <taxon>Pseudidiomarina</taxon>
    </lineage>
</organism>
<dbReference type="NCBIfam" id="NF047637">
    <property type="entry name" value="lipo_CC0125"/>
    <property type="match status" value="1"/>
</dbReference>
<dbReference type="AlphaFoldDB" id="A0A432Y7L4"/>
<dbReference type="Proteomes" id="UP000287649">
    <property type="component" value="Unassembled WGS sequence"/>
</dbReference>
<protein>
    <recommendedName>
        <fullName evidence="3">Lipoprotein</fullName>
    </recommendedName>
</protein>
<evidence type="ECO:0000313" key="1">
    <source>
        <dbReference type="EMBL" id="RUO56969.1"/>
    </source>
</evidence>
<evidence type="ECO:0000313" key="2">
    <source>
        <dbReference type="Proteomes" id="UP000287649"/>
    </source>
</evidence>
<accession>A0A432Y7L4</accession>
<reference evidence="2" key="1">
    <citation type="journal article" date="2018" name="Front. Microbiol.">
        <title>Genome-Based Analysis Reveals the Taxonomy and Diversity of the Family Idiomarinaceae.</title>
        <authorList>
            <person name="Liu Y."/>
            <person name="Lai Q."/>
            <person name="Shao Z."/>
        </authorList>
    </citation>
    <scope>NUCLEOTIDE SEQUENCE [LARGE SCALE GENOMIC DNA]</scope>
    <source>
        <strain evidence="2">PO-M2</strain>
    </source>
</reference>
<proteinExistence type="predicted"/>
<comment type="caution">
    <text evidence="1">The sequence shown here is derived from an EMBL/GenBank/DDBJ whole genome shotgun (WGS) entry which is preliminary data.</text>
</comment>
<gene>
    <name evidence="1" type="ORF">CWI70_08075</name>
</gene>
<evidence type="ECO:0008006" key="3">
    <source>
        <dbReference type="Google" id="ProtNLM"/>
    </source>
</evidence>
<sequence length="169" mass="18524">MSIALVSVVLAACSSQPDYRAAEGSSGYGYDATQLTDTQYRVTFKARGSDADKAMDYALLRAAEVTLQNGYDWFVVTHRETLIDNERVEPSSTLRYADSRDVVTRCGLVSCTTTSYPRSTFSAGVHIGGDRSQDIKSILEIKLGKGVRPDTDASFDALEVRQHLSPKED</sequence>